<evidence type="ECO:0000256" key="7">
    <source>
        <dbReference type="ARBA" id="ARBA00048259"/>
    </source>
</evidence>
<name>A0A9N8DAY1_9STRA</name>
<evidence type="ECO:0000256" key="1">
    <source>
        <dbReference type="ARBA" id="ARBA00001936"/>
    </source>
</evidence>
<evidence type="ECO:0000313" key="8">
    <source>
        <dbReference type="EMBL" id="CAB9498501.1"/>
    </source>
</evidence>
<dbReference type="Gene3D" id="2.160.10.30">
    <property type="match status" value="1"/>
</dbReference>
<keyword evidence="9" id="KW-1185">Reference proteome</keyword>
<comment type="caution">
    <text evidence="8">The sequence shown here is derived from an EMBL/GenBank/DDBJ whole genome shotgun (WGS) entry which is preliminary data.</text>
</comment>
<organism evidence="8 9">
    <name type="scientific">Seminavis robusta</name>
    <dbReference type="NCBI Taxonomy" id="568900"/>
    <lineage>
        <taxon>Eukaryota</taxon>
        <taxon>Sar</taxon>
        <taxon>Stramenopiles</taxon>
        <taxon>Ochrophyta</taxon>
        <taxon>Bacillariophyta</taxon>
        <taxon>Bacillariophyceae</taxon>
        <taxon>Bacillariophycidae</taxon>
        <taxon>Naviculales</taxon>
        <taxon>Naviculaceae</taxon>
        <taxon>Seminavis</taxon>
    </lineage>
</organism>
<proteinExistence type="inferred from homology"/>
<dbReference type="InterPro" id="IPR029044">
    <property type="entry name" value="Nucleotide-diphossugar_trans"/>
</dbReference>
<dbReference type="FunFam" id="2.160.10.30:FF:000001">
    <property type="entry name" value="UDP-sugar pyrophosphorylase"/>
    <property type="match status" value="1"/>
</dbReference>
<dbReference type="OrthoDB" id="532420at2759"/>
<dbReference type="GO" id="GO:0006048">
    <property type="term" value="P:UDP-N-acetylglucosamine biosynthetic process"/>
    <property type="evidence" value="ECO:0007669"/>
    <property type="project" value="TreeGrafter"/>
</dbReference>
<protein>
    <recommendedName>
        <fullName evidence="6">UTP-monosaccharide-1-phosphate uridylyltransferase</fullName>
        <ecNumber evidence="6">2.7.7.64</ecNumber>
    </recommendedName>
</protein>
<evidence type="ECO:0000256" key="5">
    <source>
        <dbReference type="ARBA" id="ARBA00038047"/>
    </source>
</evidence>
<dbReference type="PANTHER" id="PTHR11952">
    <property type="entry name" value="UDP- GLUCOSE PYROPHOSPHORYLASE"/>
    <property type="match status" value="1"/>
</dbReference>
<evidence type="ECO:0000313" key="9">
    <source>
        <dbReference type="Proteomes" id="UP001153069"/>
    </source>
</evidence>
<reference evidence="8" key="1">
    <citation type="submission" date="2020-06" db="EMBL/GenBank/DDBJ databases">
        <authorList>
            <consortium name="Plant Systems Biology data submission"/>
        </authorList>
    </citation>
    <scope>NUCLEOTIDE SEQUENCE</scope>
    <source>
        <strain evidence="8">D6</strain>
    </source>
</reference>
<comment type="cofactor">
    <cofactor evidence="1">
        <name>Mn(2+)</name>
        <dbReference type="ChEBI" id="CHEBI:29035"/>
    </cofactor>
</comment>
<keyword evidence="4" id="KW-0548">Nucleotidyltransferase</keyword>
<comment type="catalytic activity">
    <reaction evidence="7">
        <text>a monosaccharide 1-phosphate + UTP + H(+) = a UDP-monosaccharide + diphosphate</text>
        <dbReference type="Rhea" id="RHEA:13205"/>
        <dbReference type="ChEBI" id="CHEBI:15378"/>
        <dbReference type="ChEBI" id="CHEBI:33019"/>
        <dbReference type="ChEBI" id="CHEBI:46398"/>
        <dbReference type="ChEBI" id="CHEBI:140358"/>
        <dbReference type="ChEBI" id="CHEBI:140359"/>
        <dbReference type="EC" id="2.7.7.64"/>
    </reaction>
</comment>
<accession>A0A9N8DAY1</accession>
<evidence type="ECO:0000256" key="3">
    <source>
        <dbReference type="ARBA" id="ARBA00022679"/>
    </source>
</evidence>
<dbReference type="Gene3D" id="3.90.550.10">
    <property type="entry name" value="Spore Coat Polysaccharide Biosynthesis Protein SpsA, Chain A"/>
    <property type="match status" value="1"/>
</dbReference>
<keyword evidence="3" id="KW-0808">Transferase</keyword>
<dbReference type="Pfam" id="PF01704">
    <property type="entry name" value="UDPGP"/>
    <property type="match status" value="1"/>
</dbReference>
<sequence>MSAALADDLLSTLSDSQKQLVQQLNSEECGQSHLFADWPGMSPQDRTAVATQLEALDGAYGNGGLAGYVKNAVKLLENSRKGVNPLDGWEPQVPEGAAFEIGTDKYKATEAKGLEELGSIGFVLVAGGLGERLGYNGIKLELPTELATETCYLNYYIHYILSIQKKYGKDGCKLPLCIMVSNDTRAGTEALLKANNNFGMEEGQISIVQQGSGVPALLDNAAKFSMDETTKMVITKPHGHGDIHELLYTSGVAKTWYSEKGIKWLCFFQDTNGLAFHTLPLMLGVSKELDLVMNSLAVPRKAKQAIGGIAKLTKQGSDEVKTVNVEYNQLDPLLRGSGFPDGDVNDKETGFSPFPGNINQLLFQLKAYSDVLERTKGIMPEFVNPKYKDEAKTIFKKPARLECMMQDFPTVLSGDDAKKVGFTSISSDMCFSPVKNATSDGVGLQQKGTAPGVAATGEADQYGAFKAIMRSIGCQVEDAAEETHEGIKAVLSPQVVLKPDFVTCPAEYSEVFPSPDKVKISSKSSLVVSGPGSVVIESLDLDGALVIECPEGETVTVKDLTVKNDGWVREAADAGSPEYIRMRGYRFVKKETAKFGPGGLT</sequence>
<dbReference type="Proteomes" id="UP001153069">
    <property type="component" value="Unassembled WGS sequence"/>
</dbReference>
<dbReference type="AlphaFoldDB" id="A0A9N8DAY1"/>
<dbReference type="InterPro" id="IPR002618">
    <property type="entry name" value="UDPGP_fam"/>
</dbReference>
<dbReference type="SUPFAM" id="SSF53448">
    <property type="entry name" value="Nucleotide-diphospho-sugar transferases"/>
    <property type="match status" value="1"/>
</dbReference>
<comment type="cofactor">
    <cofactor evidence="2">
        <name>Mg(2+)</name>
        <dbReference type="ChEBI" id="CHEBI:18420"/>
    </cofactor>
</comment>
<dbReference type="EC" id="2.7.7.64" evidence="6"/>
<dbReference type="InterPro" id="IPR039741">
    <property type="entry name" value="UDP-sugar_pyrophosphorylase"/>
</dbReference>
<evidence type="ECO:0000256" key="4">
    <source>
        <dbReference type="ARBA" id="ARBA00022695"/>
    </source>
</evidence>
<dbReference type="PANTHER" id="PTHR11952:SF9">
    <property type="entry name" value="UDP-SUGAR PYROPHOSPHORYLASE"/>
    <property type="match status" value="1"/>
</dbReference>
<evidence type="ECO:0000256" key="6">
    <source>
        <dbReference type="ARBA" id="ARBA00039080"/>
    </source>
</evidence>
<comment type="similarity">
    <text evidence="5">Belongs to the USP family.</text>
</comment>
<gene>
    <name evidence="8" type="ORF">SEMRO_39_G024300.1</name>
</gene>
<evidence type="ECO:0000256" key="2">
    <source>
        <dbReference type="ARBA" id="ARBA00001946"/>
    </source>
</evidence>
<dbReference type="GO" id="GO:0003977">
    <property type="term" value="F:UDP-N-acetylglucosamine diphosphorylase activity"/>
    <property type="evidence" value="ECO:0007669"/>
    <property type="project" value="TreeGrafter"/>
</dbReference>
<dbReference type="EMBL" id="CAICTM010000039">
    <property type="protein sequence ID" value="CAB9498501.1"/>
    <property type="molecule type" value="Genomic_DNA"/>
</dbReference>
<dbReference type="GO" id="GO:0051748">
    <property type="term" value="F:UTP-monosaccharide-1-phosphate uridylyltransferase activity"/>
    <property type="evidence" value="ECO:0007669"/>
    <property type="project" value="UniProtKB-EC"/>
</dbReference>